<dbReference type="RefSeq" id="WP_206727451.1">
    <property type="nucleotide sequence ID" value="NZ_CP071090.1"/>
</dbReference>
<dbReference type="InterPro" id="IPR021655">
    <property type="entry name" value="Put_metal-bd"/>
</dbReference>
<name>A0ABX7P5X9_9BACT</name>
<dbReference type="PROSITE" id="PS51257">
    <property type="entry name" value="PROKAR_LIPOPROTEIN"/>
    <property type="match status" value="1"/>
</dbReference>
<reference evidence="1 2" key="1">
    <citation type="submission" date="2021-02" db="EMBL/GenBank/DDBJ databases">
        <title>De Novo genome assembly of isolated myxobacteria.</title>
        <authorList>
            <person name="Stevens D.C."/>
        </authorList>
    </citation>
    <scope>NUCLEOTIDE SEQUENCE [LARGE SCALE GENOMIC DNA]</scope>
    <source>
        <strain evidence="2">SCPEA02</strain>
    </source>
</reference>
<accession>A0ABX7P5X9</accession>
<dbReference type="Pfam" id="PF11617">
    <property type="entry name" value="Cu-binding_MopE"/>
    <property type="match status" value="3"/>
</dbReference>
<gene>
    <name evidence="1" type="ORF">JY651_13630</name>
</gene>
<protein>
    <recommendedName>
        <fullName evidence="3">Lipoprotein</fullName>
    </recommendedName>
</protein>
<evidence type="ECO:0000313" key="2">
    <source>
        <dbReference type="Proteomes" id="UP000662747"/>
    </source>
</evidence>
<evidence type="ECO:0000313" key="1">
    <source>
        <dbReference type="EMBL" id="QSQ25900.1"/>
    </source>
</evidence>
<dbReference type="Proteomes" id="UP000662747">
    <property type="component" value="Chromosome"/>
</dbReference>
<proteinExistence type="predicted"/>
<organism evidence="1 2">
    <name type="scientific">Pyxidicoccus parkwayensis</name>
    <dbReference type="NCBI Taxonomy" id="2813578"/>
    <lineage>
        <taxon>Bacteria</taxon>
        <taxon>Pseudomonadati</taxon>
        <taxon>Myxococcota</taxon>
        <taxon>Myxococcia</taxon>
        <taxon>Myxococcales</taxon>
        <taxon>Cystobacterineae</taxon>
        <taxon>Myxococcaceae</taxon>
        <taxon>Pyxidicoccus</taxon>
    </lineage>
</organism>
<evidence type="ECO:0008006" key="3">
    <source>
        <dbReference type="Google" id="ProtNLM"/>
    </source>
</evidence>
<sequence length="651" mass="67311">MRLFLLGMVLVAVSMSGCKKEESPPAAGALRVSLSYATFQPSCLTLKVEDREDPSRTESTPVTVAAGVRSDTRTVAVLGREGWSRNLRLTATAHERSCAGPVVAEQSVEAQVPEVGVADARLDLRAEDLDNDEYVSATGPRPGTDCDDSRADVHPGATELCDGIDNNCVNGEADAPGTQEFWPDLDGDGYGDRDAVAVRFCVQPGNTASRGGDCNDSNAAFHPGQEESRCDGLDEDCDGVTDDDAFAVGASCATDLGCAGVTKCQSVSASVCVSTEQPVTWYLDEDGDGSAGTESALRCASPAPGASTTRSDCDEGTRFVSSTGTEVCDRLDNDCDGTRDNGVAGCDTATWSVDTDVGAADAEWNAVAPYGDTTGWLAGEAGRVLHVDGSTFTLVTSCPGNWRAAWAASNGRVFLGSAAGKLATVAAGALDSCAEVSGPGSSSINGMVGFEQDTTVRVFAVDSQGRIIRWVYVEGATSQAAPELVTQVPANLRAIHGLTPETLLVVGAEDVGGTSVPAAWRSPSSGSTWPKESLGVASATGFLRAVRVLTPTLAYVAGDGGLLLERSGTTWAAKPALTVAGTGVVDLRALLAVGRTGIYAVASGPNDIHFFDGAAWSSVTVPPHRLNALEGTRPDRLWGAGSSGTLVRWRP</sequence>
<dbReference type="EMBL" id="CP071090">
    <property type="protein sequence ID" value="QSQ25900.1"/>
    <property type="molecule type" value="Genomic_DNA"/>
</dbReference>
<keyword evidence="2" id="KW-1185">Reference proteome</keyword>